<reference evidence="2" key="1">
    <citation type="journal article" date="2014" name="Science">
        <title>Ancient hybridizations among the ancestral genomes of bread wheat.</title>
        <authorList>
            <consortium name="International Wheat Genome Sequencing Consortium,"/>
            <person name="Marcussen T."/>
            <person name="Sandve S.R."/>
            <person name="Heier L."/>
            <person name="Spannagl M."/>
            <person name="Pfeifer M."/>
            <person name="Jakobsen K.S."/>
            <person name="Wulff B.B."/>
            <person name="Steuernagel B."/>
            <person name="Mayer K.F."/>
            <person name="Olsen O.A."/>
        </authorList>
    </citation>
    <scope>NUCLEOTIDE SEQUENCE [LARGE SCALE GENOMIC DNA]</scope>
    <source>
        <strain evidence="2">cv. AL8/78</strain>
    </source>
</reference>
<proteinExistence type="predicted"/>
<evidence type="ECO:0000313" key="1">
    <source>
        <dbReference type="EnsemblPlants" id="AET2Gv20644100.9"/>
    </source>
</evidence>
<accession>A0A453BVF0</accession>
<reference evidence="1" key="3">
    <citation type="journal article" date="2017" name="Nature">
        <title>Genome sequence of the progenitor of the wheat D genome Aegilops tauschii.</title>
        <authorList>
            <person name="Luo M.C."/>
            <person name="Gu Y.Q."/>
            <person name="Puiu D."/>
            <person name="Wang H."/>
            <person name="Twardziok S.O."/>
            <person name="Deal K.R."/>
            <person name="Huo N."/>
            <person name="Zhu T."/>
            <person name="Wang L."/>
            <person name="Wang Y."/>
            <person name="McGuire P.E."/>
            <person name="Liu S."/>
            <person name="Long H."/>
            <person name="Ramasamy R.K."/>
            <person name="Rodriguez J.C."/>
            <person name="Van S.L."/>
            <person name="Yuan L."/>
            <person name="Wang Z."/>
            <person name="Xia Z."/>
            <person name="Xiao L."/>
            <person name="Anderson O.D."/>
            <person name="Ouyang S."/>
            <person name="Liang Y."/>
            <person name="Zimin A.V."/>
            <person name="Pertea G."/>
            <person name="Qi P."/>
            <person name="Bennetzen J.L."/>
            <person name="Dai X."/>
            <person name="Dawson M.W."/>
            <person name="Muller H.G."/>
            <person name="Kugler K."/>
            <person name="Rivarola-Duarte L."/>
            <person name="Spannagl M."/>
            <person name="Mayer K.F.X."/>
            <person name="Lu F.H."/>
            <person name="Bevan M.W."/>
            <person name="Leroy P."/>
            <person name="Li P."/>
            <person name="You F.M."/>
            <person name="Sun Q."/>
            <person name="Liu Z."/>
            <person name="Lyons E."/>
            <person name="Wicker T."/>
            <person name="Salzberg S.L."/>
            <person name="Devos K.M."/>
            <person name="Dvorak J."/>
        </authorList>
    </citation>
    <scope>NUCLEOTIDE SEQUENCE [LARGE SCALE GENOMIC DNA]</scope>
    <source>
        <strain evidence="1">cv. AL8/78</strain>
    </source>
</reference>
<protein>
    <submittedName>
        <fullName evidence="1">Uncharacterized protein</fullName>
    </submittedName>
</protein>
<dbReference type="Proteomes" id="UP000015105">
    <property type="component" value="Chromosome 2D"/>
</dbReference>
<dbReference type="AlphaFoldDB" id="A0A453BVF0"/>
<reference evidence="2" key="2">
    <citation type="journal article" date="2017" name="Nat. Plants">
        <title>The Aegilops tauschii genome reveals multiple impacts of transposons.</title>
        <authorList>
            <person name="Zhao G."/>
            <person name="Zou C."/>
            <person name="Li K."/>
            <person name="Wang K."/>
            <person name="Li T."/>
            <person name="Gao L."/>
            <person name="Zhang X."/>
            <person name="Wang H."/>
            <person name="Yang Z."/>
            <person name="Liu X."/>
            <person name="Jiang W."/>
            <person name="Mao L."/>
            <person name="Kong X."/>
            <person name="Jiao Y."/>
            <person name="Jia J."/>
        </authorList>
    </citation>
    <scope>NUCLEOTIDE SEQUENCE [LARGE SCALE GENOMIC DNA]</scope>
    <source>
        <strain evidence="2">cv. AL8/78</strain>
    </source>
</reference>
<dbReference type="Gramene" id="AET2Gv20644100.9">
    <property type="protein sequence ID" value="AET2Gv20644100.9"/>
    <property type="gene ID" value="AET2Gv20644100"/>
</dbReference>
<evidence type="ECO:0000313" key="2">
    <source>
        <dbReference type="Proteomes" id="UP000015105"/>
    </source>
</evidence>
<reference evidence="1" key="5">
    <citation type="journal article" date="2021" name="G3 (Bethesda)">
        <title>Aegilops tauschii genome assembly Aet v5.0 features greater sequence contiguity and improved annotation.</title>
        <authorList>
            <person name="Wang L."/>
            <person name="Zhu T."/>
            <person name="Rodriguez J.C."/>
            <person name="Deal K.R."/>
            <person name="Dubcovsky J."/>
            <person name="McGuire P.E."/>
            <person name="Lux T."/>
            <person name="Spannagl M."/>
            <person name="Mayer K.F.X."/>
            <person name="Baldrich P."/>
            <person name="Meyers B.C."/>
            <person name="Huo N."/>
            <person name="Gu Y.Q."/>
            <person name="Zhou H."/>
            <person name="Devos K.M."/>
            <person name="Bennetzen J.L."/>
            <person name="Unver T."/>
            <person name="Budak H."/>
            <person name="Gulick P.J."/>
            <person name="Galiba G."/>
            <person name="Kalapos B."/>
            <person name="Nelson D.R."/>
            <person name="Li P."/>
            <person name="You F.M."/>
            <person name="Luo M.C."/>
            <person name="Dvorak J."/>
        </authorList>
    </citation>
    <scope>NUCLEOTIDE SEQUENCE [LARGE SCALE GENOMIC DNA]</scope>
    <source>
        <strain evidence="1">cv. AL8/78</strain>
    </source>
</reference>
<sequence length="68" mass="7645">ERPRRHRRSQPLHALPAVRLPGRVLPAEAGVRRLPSAAGLPAVPAADLQRREPERLLRHVKKVRTLVV</sequence>
<keyword evidence="2" id="KW-1185">Reference proteome</keyword>
<dbReference type="EnsemblPlants" id="AET2Gv20644100.9">
    <property type="protein sequence ID" value="AET2Gv20644100.9"/>
    <property type="gene ID" value="AET2Gv20644100"/>
</dbReference>
<name>A0A453BVF0_AEGTS</name>
<reference evidence="1" key="4">
    <citation type="submission" date="2019-03" db="UniProtKB">
        <authorList>
            <consortium name="EnsemblPlants"/>
        </authorList>
    </citation>
    <scope>IDENTIFICATION</scope>
</reference>
<organism evidence="1 2">
    <name type="scientific">Aegilops tauschii subsp. strangulata</name>
    <name type="common">Goatgrass</name>
    <dbReference type="NCBI Taxonomy" id="200361"/>
    <lineage>
        <taxon>Eukaryota</taxon>
        <taxon>Viridiplantae</taxon>
        <taxon>Streptophyta</taxon>
        <taxon>Embryophyta</taxon>
        <taxon>Tracheophyta</taxon>
        <taxon>Spermatophyta</taxon>
        <taxon>Magnoliopsida</taxon>
        <taxon>Liliopsida</taxon>
        <taxon>Poales</taxon>
        <taxon>Poaceae</taxon>
        <taxon>BOP clade</taxon>
        <taxon>Pooideae</taxon>
        <taxon>Triticodae</taxon>
        <taxon>Triticeae</taxon>
        <taxon>Triticinae</taxon>
        <taxon>Aegilops</taxon>
    </lineage>
</organism>